<reference evidence="1" key="1">
    <citation type="submission" date="2016-07" db="EMBL/GenBank/DDBJ databases">
        <authorList>
            <person name="Bretaudeau A."/>
        </authorList>
    </citation>
    <scope>NUCLEOTIDE SEQUENCE</scope>
    <source>
        <strain evidence="1">Rice</strain>
        <tissue evidence="1">Whole body</tissue>
    </source>
</reference>
<dbReference type="AlphaFoldDB" id="A0A2H1WSZ6"/>
<sequence length="79" mass="8754">MFGGKTEFTGGGYRPMSSPEVRGNVRLVLTRNHPVPAPAFRAGAPIYDKSRWLVLNINAEATLFNKTDAHTEKSYSTEK</sequence>
<accession>A0A2H1WSZ6</accession>
<evidence type="ECO:0000313" key="1">
    <source>
        <dbReference type="EMBL" id="SOQ56168.1"/>
    </source>
</evidence>
<proteinExistence type="predicted"/>
<dbReference type="EMBL" id="ODYU01010827">
    <property type="protein sequence ID" value="SOQ56168.1"/>
    <property type="molecule type" value="Genomic_DNA"/>
</dbReference>
<name>A0A2H1WSZ6_SPOFR</name>
<protein>
    <submittedName>
        <fullName evidence="1">SFRICE_027774</fullName>
    </submittedName>
</protein>
<gene>
    <name evidence="1" type="ORF">SFRICE_027774</name>
</gene>
<organism evidence="1">
    <name type="scientific">Spodoptera frugiperda</name>
    <name type="common">Fall armyworm</name>
    <dbReference type="NCBI Taxonomy" id="7108"/>
    <lineage>
        <taxon>Eukaryota</taxon>
        <taxon>Metazoa</taxon>
        <taxon>Ecdysozoa</taxon>
        <taxon>Arthropoda</taxon>
        <taxon>Hexapoda</taxon>
        <taxon>Insecta</taxon>
        <taxon>Pterygota</taxon>
        <taxon>Neoptera</taxon>
        <taxon>Endopterygota</taxon>
        <taxon>Lepidoptera</taxon>
        <taxon>Glossata</taxon>
        <taxon>Ditrysia</taxon>
        <taxon>Noctuoidea</taxon>
        <taxon>Noctuidae</taxon>
        <taxon>Amphipyrinae</taxon>
        <taxon>Spodoptera</taxon>
    </lineage>
</organism>